<keyword evidence="1" id="KW-0732">Signal</keyword>
<evidence type="ECO:0000313" key="2">
    <source>
        <dbReference type="EMBL" id="OHE93655.1"/>
    </source>
</evidence>
<dbReference type="Proteomes" id="UP000176998">
    <property type="component" value="Unassembled WGS sequence"/>
</dbReference>
<evidence type="ECO:0000256" key="1">
    <source>
        <dbReference type="SAM" id="SignalP"/>
    </source>
</evidence>
<dbReference type="EMBL" id="MJBS01000115">
    <property type="protein sequence ID" value="OHE93655.1"/>
    <property type="molecule type" value="Genomic_DNA"/>
</dbReference>
<dbReference type="AlphaFoldDB" id="A0A1G4AX18"/>
<evidence type="ECO:0000313" key="3">
    <source>
        <dbReference type="Proteomes" id="UP000176998"/>
    </source>
</evidence>
<reference evidence="2 3" key="1">
    <citation type="submission" date="2016-09" db="EMBL/GenBank/DDBJ databases">
        <authorList>
            <person name="Capua I."/>
            <person name="De Benedictis P."/>
            <person name="Joannis T."/>
            <person name="Lombin L.H."/>
            <person name="Cattoli G."/>
        </authorList>
    </citation>
    <scope>NUCLEOTIDE SEQUENCE [LARGE SCALE GENOMIC DNA]</scope>
    <source>
        <strain evidence="2 3">IMI 309357</strain>
    </source>
</reference>
<proteinExistence type="predicted"/>
<feature type="signal peptide" evidence="1">
    <location>
        <begin position="1"/>
        <end position="19"/>
    </location>
</feature>
<gene>
    <name evidence="2" type="ORF">CORC01_11058</name>
</gene>
<dbReference type="GeneID" id="34564194"/>
<name>A0A1G4AX18_9PEZI</name>
<sequence>MRFVICKVVNAASLCIVAGAPQSPRVQLCGRGKRSLQRLAALHMHEHERIWSEEEGSLCRPRLCLCLSLCLSLTRDC</sequence>
<organism evidence="2 3">
    <name type="scientific">Colletotrichum orchidophilum</name>
    <dbReference type="NCBI Taxonomy" id="1209926"/>
    <lineage>
        <taxon>Eukaryota</taxon>
        <taxon>Fungi</taxon>
        <taxon>Dikarya</taxon>
        <taxon>Ascomycota</taxon>
        <taxon>Pezizomycotina</taxon>
        <taxon>Sordariomycetes</taxon>
        <taxon>Hypocreomycetidae</taxon>
        <taxon>Glomerellales</taxon>
        <taxon>Glomerellaceae</taxon>
        <taxon>Colletotrichum</taxon>
    </lineage>
</organism>
<comment type="caution">
    <text evidence="2">The sequence shown here is derived from an EMBL/GenBank/DDBJ whole genome shotgun (WGS) entry which is preliminary data.</text>
</comment>
<protein>
    <recommendedName>
        <fullName evidence="4">Secreted protein</fullName>
    </recommendedName>
</protein>
<keyword evidence="3" id="KW-1185">Reference proteome</keyword>
<dbReference type="RefSeq" id="XP_022470819.1">
    <property type="nucleotide sequence ID" value="XM_022622684.1"/>
</dbReference>
<accession>A0A1G4AX18</accession>
<evidence type="ECO:0008006" key="4">
    <source>
        <dbReference type="Google" id="ProtNLM"/>
    </source>
</evidence>
<feature type="chain" id="PRO_5009602217" description="Secreted protein" evidence="1">
    <location>
        <begin position="20"/>
        <end position="77"/>
    </location>
</feature>